<comment type="similarity">
    <text evidence="2">Belongs to the oxygen-dependent FAD-linked oxidoreductase family.</text>
</comment>
<evidence type="ECO:0000256" key="4">
    <source>
        <dbReference type="ARBA" id="ARBA00022827"/>
    </source>
</evidence>
<accession>A0ABZ3A193</accession>
<dbReference type="Proteomes" id="UP001448858">
    <property type="component" value="Chromosome"/>
</dbReference>
<dbReference type="InterPro" id="IPR016166">
    <property type="entry name" value="FAD-bd_PCMH"/>
</dbReference>
<keyword evidence="5" id="KW-0560">Oxidoreductase</keyword>
<evidence type="ECO:0000256" key="3">
    <source>
        <dbReference type="ARBA" id="ARBA00022630"/>
    </source>
</evidence>
<sequence>MPDYLHPLRFGSFITPSAATPQLPVDRALLSEELGLDLVTFQDHPYQAQFLDTWTLISVVAARTERIHVSGNVLNLPLRQPAVLARSLASLDLLSGGRVELGIGTGGYFDAIASMGGPVLTIGEAVGGLEDALSIIRGIWDTTDPAPLHVNGKFHHVAGAARGPAPAHSIPIWVGAYKPRMQGLIGRKGDGWLPSLPWMKPGDVERGNEVIDAAAREAGRDPREITRLMNVTPQYDAASLAELATEHWVSVFIVATDDPQELRRFAEVTAPGIRARVERARVERARRQNSYSPAAGPAASGPVAVPEARSFREDPIPAALSPRALLPGDPDYTRYTSSYFRGARPGVVLRPVTTAEVQAAVRFAARHRDVPLGLFSGGHGLSGRSLNNGGIVIALDELNGITVTGGNRVQVGPGARWGEIARALAPHGLAVTAGDSGGVGVGGLATTAGIGWFVREHGLAIDHLRSVDIVTADGELVHASADRNSDLFWAVRGAGANFGAVVSFEFEAHPVSPQVGFAMFLFTPDDAASFLEGWGTTIEGSHPSVTGSLMIGPGGPGSPAVIQAMIVVDSSDPDTVVQRLEPLAALAPLANQSVTMVPYAALLEVPPDGEQHGQGEPRSHSGFVRHLSTDVARGLADLLASGSPFLLSIRSSGGAAANHPADSTAYGWQSAEFLISILGGRSEEVGRRWSNLVPLFEGLYISFETDTGPDVLARAFPPGHLRRLRALKAVWDPTGLFRDNFYIAPEPDVGDASPAQARLAPIGTADQLGA</sequence>
<evidence type="ECO:0000256" key="2">
    <source>
        <dbReference type="ARBA" id="ARBA00005466"/>
    </source>
</evidence>
<dbReference type="EMBL" id="CP151657">
    <property type="protein sequence ID" value="WZP17300.1"/>
    <property type="molecule type" value="Genomic_DNA"/>
</dbReference>
<dbReference type="PANTHER" id="PTHR42973">
    <property type="entry name" value="BINDING OXIDOREDUCTASE, PUTATIVE (AFU_ORTHOLOGUE AFUA_1G17690)-RELATED"/>
    <property type="match status" value="1"/>
</dbReference>
<dbReference type="RefSeq" id="WP_342024898.1">
    <property type="nucleotide sequence ID" value="NZ_CP151657.1"/>
</dbReference>
<dbReference type="Gene3D" id="3.30.465.10">
    <property type="match status" value="1"/>
</dbReference>
<protein>
    <submittedName>
        <fullName evidence="8">LLM class flavin-dependent oxidoreductase</fullName>
    </submittedName>
</protein>
<dbReference type="PROSITE" id="PS51387">
    <property type="entry name" value="FAD_PCMH"/>
    <property type="match status" value="1"/>
</dbReference>
<dbReference type="InterPro" id="IPR006093">
    <property type="entry name" value="Oxy_OxRdtase_FAD_BS"/>
</dbReference>
<comment type="cofactor">
    <cofactor evidence="1">
        <name>FAD</name>
        <dbReference type="ChEBI" id="CHEBI:57692"/>
    </cofactor>
</comment>
<dbReference type="SUPFAM" id="SSF51679">
    <property type="entry name" value="Bacterial luciferase-like"/>
    <property type="match status" value="1"/>
</dbReference>
<keyword evidence="9" id="KW-1185">Reference proteome</keyword>
<dbReference type="InterPro" id="IPR016167">
    <property type="entry name" value="FAD-bd_PCMH_sub1"/>
</dbReference>
<dbReference type="Pfam" id="PF00296">
    <property type="entry name" value="Bac_luciferase"/>
    <property type="match status" value="1"/>
</dbReference>
<name>A0ABZ3A193_9MICC</name>
<organism evidence="8 9">
    <name type="scientific">Arthrobacter citreus</name>
    <dbReference type="NCBI Taxonomy" id="1670"/>
    <lineage>
        <taxon>Bacteria</taxon>
        <taxon>Bacillati</taxon>
        <taxon>Actinomycetota</taxon>
        <taxon>Actinomycetes</taxon>
        <taxon>Micrococcales</taxon>
        <taxon>Micrococcaceae</taxon>
        <taxon>Arthrobacter</taxon>
    </lineage>
</organism>
<feature type="region of interest" description="Disordered" evidence="6">
    <location>
        <begin position="284"/>
        <end position="304"/>
    </location>
</feature>
<dbReference type="SUPFAM" id="SSF56176">
    <property type="entry name" value="FAD-binding/transporter-associated domain-like"/>
    <property type="match status" value="1"/>
</dbReference>
<reference evidence="8 9" key="1">
    <citation type="submission" date="2024-04" db="EMBL/GenBank/DDBJ databases">
        <title>Arthrobacter sp. from Plains bison fecal sample.</title>
        <authorList>
            <person name="Ruzzini A."/>
        </authorList>
    </citation>
    <scope>NUCLEOTIDE SEQUENCE [LARGE SCALE GENOMIC DNA]</scope>
    <source>
        <strain evidence="8 9">EINP1</strain>
    </source>
</reference>
<evidence type="ECO:0000256" key="6">
    <source>
        <dbReference type="SAM" id="MobiDB-lite"/>
    </source>
</evidence>
<evidence type="ECO:0000256" key="5">
    <source>
        <dbReference type="ARBA" id="ARBA00023002"/>
    </source>
</evidence>
<dbReference type="InterPro" id="IPR050416">
    <property type="entry name" value="FAD-linked_Oxidoreductase"/>
</dbReference>
<evidence type="ECO:0000259" key="7">
    <source>
        <dbReference type="PROSITE" id="PS51387"/>
    </source>
</evidence>
<feature type="compositionally biased region" description="Low complexity" evidence="6">
    <location>
        <begin position="292"/>
        <end position="304"/>
    </location>
</feature>
<dbReference type="InterPro" id="IPR036318">
    <property type="entry name" value="FAD-bd_PCMH-like_sf"/>
</dbReference>
<dbReference type="InterPro" id="IPR011251">
    <property type="entry name" value="Luciferase-like_dom"/>
</dbReference>
<evidence type="ECO:0000256" key="1">
    <source>
        <dbReference type="ARBA" id="ARBA00001974"/>
    </source>
</evidence>
<keyword evidence="3" id="KW-0285">Flavoprotein</keyword>
<dbReference type="Gene3D" id="3.40.462.20">
    <property type="match status" value="1"/>
</dbReference>
<feature type="domain" description="FAD-binding PCMH-type" evidence="7">
    <location>
        <begin position="340"/>
        <end position="511"/>
    </location>
</feature>
<evidence type="ECO:0000313" key="9">
    <source>
        <dbReference type="Proteomes" id="UP001448858"/>
    </source>
</evidence>
<dbReference type="Gene3D" id="3.30.43.10">
    <property type="entry name" value="Uridine Diphospho-n-acetylenolpyruvylglucosamine Reductase, domain 2"/>
    <property type="match status" value="1"/>
</dbReference>
<dbReference type="InterPro" id="IPR016169">
    <property type="entry name" value="FAD-bd_PCMH_sub2"/>
</dbReference>
<dbReference type="Pfam" id="PF01565">
    <property type="entry name" value="FAD_binding_4"/>
    <property type="match status" value="1"/>
</dbReference>
<evidence type="ECO:0000313" key="8">
    <source>
        <dbReference type="EMBL" id="WZP17300.1"/>
    </source>
</evidence>
<dbReference type="CDD" id="cd01097">
    <property type="entry name" value="Tetrahydromethanopterin_reductase"/>
    <property type="match status" value="1"/>
</dbReference>
<dbReference type="Gene3D" id="3.20.20.30">
    <property type="entry name" value="Luciferase-like domain"/>
    <property type="match status" value="1"/>
</dbReference>
<dbReference type="InterPro" id="IPR036661">
    <property type="entry name" value="Luciferase-like_sf"/>
</dbReference>
<dbReference type="InterPro" id="IPR006094">
    <property type="entry name" value="Oxid_FAD_bind_N"/>
</dbReference>
<dbReference type="PROSITE" id="PS00862">
    <property type="entry name" value="OX2_COVAL_FAD"/>
    <property type="match status" value="1"/>
</dbReference>
<keyword evidence="4" id="KW-0274">FAD</keyword>
<proteinExistence type="inferred from homology"/>
<dbReference type="PANTHER" id="PTHR42973:SF39">
    <property type="entry name" value="FAD-BINDING PCMH-TYPE DOMAIN-CONTAINING PROTEIN"/>
    <property type="match status" value="1"/>
</dbReference>
<gene>
    <name evidence="8" type="ORF">AAE021_07015</name>
</gene>